<comment type="function">
    <text evidence="5">One of the proteins that surrounds the polypeptide exit tunnel on the outside of the subunit.</text>
</comment>
<dbReference type="PANTHER" id="PTHR12903">
    <property type="entry name" value="MITOCHONDRIAL RIBOSOMAL PROTEIN L24"/>
    <property type="match status" value="1"/>
</dbReference>
<name>A0A1F7GEA5_9BACT</name>
<dbReference type="NCBIfam" id="TIGR01079">
    <property type="entry name" value="rplX_bact"/>
    <property type="match status" value="1"/>
</dbReference>
<keyword evidence="5" id="KW-0699">rRNA-binding</keyword>
<dbReference type="SUPFAM" id="SSF50104">
    <property type="entry name" value="Translation proteins SH3-like domain"/>
    <property type="match status" value="1"/>
</dbReference>
<keyword evidence="5" id="KW-0694">RNA-binding</keyword>
<evidence type="ECO:0000313" key="8">
    <source>
        <dbReference type="Proteomes" id="UP000177208"/>
    </source>
</evidence>
<dbReference type="GO" id="GO:0003735">
    <property type="term" value="F:structural constituent of ribosome"/>
    <property type="evidence" value="ECO:0007669"/>
    <property type="project" value="InterPro"/>
</dbReference>
<comment type="caution">
    <text evidence="7">The sequence shown here is derived from an EMBL/GenBank/DDBJ whole genome shotgun (WGS) entry which is preliminary data.</text>
</comment>
<dbReference type="GO" id="GO:0006412">
    <property type="term" value="P:translation"/>
    <property type="evidence" value="ECO:0007669"/>
    <property type="project" value="UniProtKB-UniRule"/>
</dbReference>
<keyword evidence="2 5" id="KW-0689">Ribosomal protein</keyword>
<reference evidence="7 8" key="1">
    <citation type="journal article" date="2016" name="Nat. Commun.">
        <title>Thousands of microbial genomes shed light on interconnected biogeochemical processes in an aquifer system.</title>
        <authorList>
            <person name="Anantharaman K."/>
            <person name="Brown C.T."/>
            <person name="Hug L.A."/>
            <person name="Sharon I."/>
            <person name="Castelle C.J."/>
            <person name="Probst A.J."/>
            <person name="Thomas B.C."/>
            <person name="Singh A."/>
            <person name="Wilkins M.J."/>
            <person name="Karaoz U."/>
            <person name="Brodie E.L."/>
            <person name="Williams K.H."/>
            <person name="Hubbard S.S."/>
            <person name="Banfield J.F."/>
        </authorList>
    </citation>
    <scope>NUCLEOTIDE SEQUENCE [LARGE SCALE GENOMIC DNA]</scope>
</reference>
<evidence type="ECO:0000313" key="7">
    <source>
        <dbReference type="EMBL" id="OGK17193.1"/>
    </source>
</evidence>
<organism evidence="7 8">
    <name type="scientific">Candidatus Roizmanbacteria bacterium RIFCSPHIGHO2_01_FULL_39_12c</name>
    <dbReference type="NCBI Taxonomy" id="1802031"/>
    <lineage>
        <taxon>Bacteria</taxon>
        <taxon>Candidatus Roizmaniibacteriota</taxon>
    </lineage>
</organism>
<dbReference type="InterPro" id="IPR003256">
    <property type="entry name" value="Ribosomal_uL24"/>
</dbReference>
<evidence type="ECO:0000256" key="2">
    <source>
        <dbReference type="ARBA" id="ARBA00022980"/>
    </source>
</evidence>
<dbReference type="Gene3D" id="2.30.30.30">
    <property type="match status" value="1"/>
</dbReference>
<dbReference type="InterPro" id="IPR005824">
    <property type="entry name" value="KOW"/>
</dbReference>
<dbReference type="Pfam" id="PF17136">
    <property type="entry name" value="ribosomal_L24"/>
    <property type="match status" value="1"/>
</dbReference>
<evidence type="ECO:0000256" key="3">
    <source>
        <dbReference type="ARBA" id="ARBA00023274"/>
    </source>
</evidence>
<dbReference type="InterPro" id="IPR008991">
    <property type="entry name" value="Translation_prot_SH3-like_sf"/>
</dbReference>
<keyword evidence="3 5" id="KW-0687">Ribonucleoprotein</keyword>
<evidence type="ECO:0000256" key="4">
    <source>
        <dbReference type="ARBA" id="ARBA00035206"/>
    </source>
</evidence>
<gene>
    <name evidence="5" type="primary">rplX</name>
    <name evidence="7" type="ORF">A2774_02215</name>
</gene>
<evidence type="ECO:0000259" key="6">
    <source>
        <dbReference type="SMART" id="SM00739"/>
    </source>
</evidence>
<dbReference type="Pfam" id="PF00467">
    <property type="entry name" value="KOW"/>
    <property type="match status" value="1"/>
</dbReference>
<dbReference type="CDD" id="cd06089">
    <property type="entry name" value="KOW_RPL26"/>
    <property type="match status" value="1"/>
</dbReference>
<dbReference type="AlphaFoldDB" id="A0A1F7GEA5"/>
<feature type="domain" description="KOW" evidence="6">
    <location>
        <begin position="2"/>
        <end position="29"/>
    </location>
</feature>
<dbReference type="InterPro" id="IPR041988">
    <property type="entry name" value="Ribosomal_uL24_KOW"/>
</dbReference>
<evidence type="ECO:0000256" key="1">
    <source>
        <dbReference type="ARBA" id="ARBA00010618"/>
    </source>
</evidence>
<dbReference type="Proteomes" id="UP000177208">
    <property type="component" value="Unassembled WGS sequence"/>
</dbReference>
<comment type="subunit">
    <text evidence="5">Part of the 50S ribosomal subunit.</text>
</comment>
<dbReference type="InterPro" id="IPR057264">
    <property type="entry name" value="Ribosomal_uL24_C"/>
</dbReference>
<accession>A0A1F7GEA5</accession>
<sequence length="101" mass="11456">MKIRKGDKVKVTAGKDRGREGVVDKVYPKSGKVLLRGINIYKKHIKKNEKMPQGGTVEVPRPLNVAKVMLICPKCGKSTKTGYEVIKDKKYRKCRKCKIKI</sequence>
<comment type="function">
    <text evidence="5">One of two assembly initiator proteins, it binds directly to the 5'-end of the 23S rRNA, where it nucleates assembly of the 50S subunit.</text>
</comment>
<evidence type="ECO:0000256" key="5">
    <source>
        <dbReference type="HAMAP-Rule" id="MF_01326"/>
    </source>
</evidence>
<dbReference type="SMART" id="SM00739">
    <property type="entry name" value="KOW"/>
    <property type="match status" value="1"/>
</dbReference>
<dbReference type="EMBL" id="MFZG01000010">
    <property type="protein sequence ID" value="OGK17193.1"/>
    <property type="molecule type" value="Genomic_DNA"/>
</dbReference>
<dbReference type="GO" id="GO:0005840">
    <property type="term" value="C:ribosome"/>
    <property type="evidence" value="ECO:0007669"/>
    <property type="project" value="UniProtKB-KW"/>
</dbReference>
<dbReference type="HAMAP" id="MF_01326_B">
    <property type="entry name" value="Ribosomal_uL24_B"/>
    <property type="match status" value="1"/>
</dbReference>
<dbReference type="GO" id="GO:1990904">
    <property type="term" value="C:ribonucleoprotein complex"/>
    <property type="evidence" value="ECO:0007669"/>
    <property type="project" value="UniProtKB-KW"/>
</dbReference>
<proteinExistence type="inferred from homology"/>
<comment type="similarity">
    <text evidence="1 5">Belongs to the universal ribosomal protein uL24 family.</text>
</comment>
<dbReference type="InterPro" id="IPR014722">
    <property type="entry name" value="Rib_uL2_dom2"/>
</dbReference>
<dbReference type="GO" id="GO:0019843">
    <property type="term" value="F:rRNA binding"/>
    <property type="evidence" value="ECO:0007669"/>
    <property type="project" value="UniProtKB-UniRule"/>
</dbReference>
<protein>
    <recommendedName>
        <fullName evidence="4 5">Large ribosomal subunit protein uL24</fullName>
    </recommendedName>
</protein>